<evidence type="ECO:0000313" key="2">
    <source>
        <dbReference type="EMBL" id="KAK5108685.1"/>
    </source>
</evidence>
<protein>
    <submittedName>
        <fullName evidence="2">Uncharacterized protein</fullName>
    </submittedName>
</protein>
<proteinExistence type="predicted"/>
<feature type="compositionally biased region" description="Basic and acidic residues" evidence="1">
    <location>
        <begin position="1"/>
        <end position="13"/>
    </location>
</feature>
<evidence type="ECO:0000256" key="1">
    <source>
        <dbReference type="SAM" id="MobiDB-lite"/>
    </source>
</evidence>
<name>A0AAN7TBB2_9PEZI</name>
<accession>A0AAN7TBB2</accession>
<feature type="region of interest" description="Disordered" evidence="1">
    <location>
        <begin position="100"/>
        <end position="152"/>
    </location>
</feature>
<sequence length="403" mass="43607">MGPQSKRPERQAKTIENSTQRSSSLHLPLHKSAPETPSGDYICAGCNNLLAEGEGRFCEHKDCPSVIFCTTCAASKAAKAKVGCVHKLKKSSILNADRQTANPKTAVNRGRGQLMTAKASVSSAARPSTTDDLRTQAQDQPQAQESPPAAADTDVVPALSAEVLGYPLSLHHLERAHTFLLRAHTTTTTTNRPLLHLQGHEASARSVKHLAGIADYKLTHYTHGKDSQIRAARNNSQSYGFIYDIITTESRAAAPGAMTQPATHKALAKDGVTELTVAERRKVLPVVMAQAMKNVAVVVNDEERRGETGCEVDDIFTLAEELGVDTRPWIASMQAVVDAGLAELAGSGKEGMEGMEDVGRDAEPGDERMEDREVGEQNGSKEAKRSGRRRSERIREAVERDEE</sequence>
<comment type="caution">
    <text evidence="2">The sequence shown here is derived from an EMBL/GenBank/DDBJ whole genome shotgun (WGS) entry which is preliminary data.</text>
</comment>
<organism evidence="2 3">
    <name type="scientific">Meristemomyces frigidus</name>
    <dbReference type="NCBI Taxonomy" id="1508187"/>
    <lineage>
        <taxon>Eukaryota</taxon>
        <taxon>Fungi</taxon>
        <taxon>Dikarya</taxon>
        <taxon>Ascomycota</taxon>
        <taxon>Pezizomycotina</taxon>
        <taxon>Dothideomycetes</taxon>
        <taxon>Dothideomycetidae</taxon>
        <taxon>Mycosphaerellales</taxon>
        <taxon>Teratosphaeriaceae</taxon>
        <taxon>Meristemomyces</taxon>
    </lineage>
</organism>
<feature type="region of interest" description="Disordered" evidence="1">
    <location>
        <begin position="1"/>
        <end position="33"/>
    </location>
</feature>
<dbReference type="EMBL" id="JAVRRL010000080">
    <property type="protein sequence ID" value="KAK5108685.1"/>
    <property type="molecule type" value="Genomic_DNA"/>
</dbReference>
<feature type="compositionally biased region" description="Basic and acidic residues" evidence="1">
    <location>
        <begin position="357"/>
        <end position="385"/>
    </location>
</feature>
<dbReference type="Proteomes" id="UP001310890">
    <property type="component" value="Unassembled WGS sequence"/>
</dbReference>
<gene>
    <name evidence="2" type="ORF">LTR62_008090</name>
</gene>
<reference evidence="2" key="1">
    <citation type="submission" date="2023-08" db="EMBL/GenBank/DDBJ databases">
        <title>Black Yeasts Isolated from many extreme environments.</title>
        <authorList>
            <person name="Coleine C."/>
            <person name="Stajich J.E."/>
            <person name="Selbmann L."/>
        </authorList>
    </citation>
    <scope>NUCLEOTIDE SEQUENCE</scope>
    <source>
        <strain evidence="2">CCFEE 5401</strain>
    </source>
</reference>
<feature type="compositionally biased region" description="Basic and acidic residues" evidence="1">
    <location>
        <begin position="393"/>
        <end position="403"/>
    </location>
</feature>
<feature type="region of interest" description="Disordered" evidence="1">
    <location>
        <begin position="347"/>
        <end position="403"/>
    </location>
</feature>
<evidence type="ECO:0000313" key="3">
    <source>
        <dbReference type="Proteomes" id="UP001310890"/>
    </source>
</evidence>
<feature type="compositionally biased region" description="Polar residues" evidence="1">
    <location>
        <begin position="14"/>
        <end position="25"/>
    </location>
</feature>
<dbReference type="AlphaFoldDB" id="A0AAN7TBB2"/>
<feature type="compositionally biased region" description="Low complexity" evidence="1">
    <location>
        <begin position="136"/>
        <end position="152"/>
    </location>
</feature>
<feature type="compositionally biased region" description="Polar residues" evidence="1">
    <location>
        <begin position="119"/>
        <end position="128"/>
    </location>
</feature>